<dbReference type="Proteomes" id="UP001066276">
    <property type="component" value="Chromosome 10"/>
</dbReference>
<evidence type="ECO:0000313" key="1">
    <source>
        <dbReference type="EMBL" id="KAJ1098893.1"/>
    </source>
</evidence>
<accession>A0AAV7MCR4</accession>
<sequence>MPVAWCPHRDRKRRYLGTPGCEQTGPPRNTGKAEVVPVALGPPVKIRKCCERSGETGSPYLNAGGGT</sequence>
<dbReference type="EMBL" id="JANPWB010000014">
    <property type="protein sequence ID" value="KAJ1098893.1"/>
    <property type="molecule type" value="Genomic_DNA"/>
</dbReference>
<protein>
    <submittedName>
        <fullName evidence="1">Uncharacterized protein</fullName>
    </submittedName>
</protein>
<name>A0AAV7MCR4_PLEWA</name>
<keyword evidence="2" id="KW-1185">Reference proteome</keyword>
<comment type="caution">
    <text evidence="1">The sequence shown here is derived from an EMBL/GenBank/DDBJ whole genome shotgun (WGS) entry which is preliminary data.</text>
</comment>
<proteinExistence type="predicted"/>
<organism evidence="1 2">
    <name type="scientific">Pleurodeles waltl</name>
    <name type="common">Iberian ribbed newt</name>
    <dbReference type="NCBI Taxonomy" id="8319"/>
    <lineage>
        <taxon>Eukaryota</taxon>
        <taxon>Metazoa</taxon>
        <taxon>Chordata</taxon>
        <taxon>Craniata</taxon>
        <taxon>Vertebrata</taxon>
        <taxon>Euteleostomi</taxon>
        <taxon>Amphibia</taxon>
        <taxon>Batrachia</taxon>
        <taxon>Caudata</taxon>
        <taxon>Salamandroidea</taxon>
        <taxon>Salamandridae</taxon>
        <taxon>Pleurodelinae</taxon>
        <taxon>Pleurodeles</taxon>
    </lineage>
</organism>
<gene>
    <name evidence="1" type="ORF">NDU88_004000</name>
</gene>
<dbReference type="AlphaFoldDB" id="A0AAV7MCR4"/>
<evidence type="ECO:0000313" key="2">
    <source>
        <dbReference type="Proteomes" id="UP001066276"/>
    </source>
</evidence>
<reference evidence="1" key="1">
    <citation type="journal article" date="2022" name="bioRxiv">
        <title>Sequencing and chromosome-scale assembly of the giantPleurodeles waltlgenome.</title>
        <authorList>
            <person name="Brown T."/>
            <person name="Elewa A."/>
            <person name="Iarovenko S."/>
            <person name="Subramanian E."/>
            <person name="Araus A.J."/>
            <person name="Petzold A."/>
            <person name="Susuki M."/>
            <person name="Suzuki K.-i.T."/>
            <person name="Hayashi T."/>
            <person name="Toyoda A."/>
            <person name="Oliveira C."/>
            <person name="Osipova E."/>
            <person name="Leigh N.D."/>
            <person name="Simon A."/>
            <person name="Yun M.H."/>
        </authorList>
    </citation>
    <scope>NUCLEOTIDE SEQUENCE</scope>
    <source>
        <strain evidence="1">20211129_DDA</strain>
        <tissue evidence="1">Liver</tissue>
    </source>
</reference>